<evidence type="ECO:0000256" key="2">
    <source>
        <dbReference type="SAM" id="Phobius"/>
    </source>
</evidence>
<reference evidence="3" key="1">
    <citation type="submission" date="2025-08" db="UniProtKB">
        <authorList>
            <consortium name="Ensembl"/>
        </authorList>
    </citation>
    <scope>IDENTIFICATION</scope>
</reference>
<dbReference type="OMA" id="FRASKMW"/>
<sequence>FLIDINLMSPQEVLAFLCVFIFHYLKMVISGFMPNAAINFNSADTKQEFLPGKINQQAVSPPPPPSISQSPASSSPKSKPAVPPKSKLSGWSRLKKHLVVESDISQFPVSESEPEQGREKATAEISEVDPGQEKKGTKSKAIKMWDAILYQMTISKEKKPQAEEEKEIRKEGMFSFRRRLPLLLHRPRFDARKLKELASKPMTKITTLFDVRRIQRQPPEETQMGCNRMASRWQVQEGEE</sequence>
<reference evidence="3" key="2">
    <citation type="submission" date="2025-09" db="UniProtKB">
        <authorList>
            <consortium name="Ensembl"/>
        </authorList>
    </citation>
    <scope>IDENTIFICATION</scope>
</reference>
<name>A0A670XWA8_PSETE</name>
<dbReference type="Proteomes" id="UP000472273">
    <property type="component" value="Unplaced"/>
</dbReference>
<keyword evidence="2" id="KW-0472">Membrane</keyword>
<accession>A0A670XWA8</accession>
<keyword evidence="2" id="KW-0812">Transmembrane</keyword>
<evidence type="ECO:0000313" key="3">
    <source>
        <dbReference type="Ensembl" id="ENSPTXP00000001307.1"/>
    </source>
</evidence>
<evidence type="ECO:0000313" key="4">
    <source>
        <dbReference type="Proteomes" id="UP000472273"/>
    </source>
</evidence>
<evidence type="ECO:0000256" key="1">
    <source>
        <dbReference type="SAM" id="MobiDB-lite"/>
    </source>
</evidence>
<dbReference type="PANTHER" id="PTHR38004:SF1">
    <property type="entry name" value="PROLINE-RICH PROTEIN 33"/>
    <property type="match status" value="1"/>
</dbReference>
<dbReference type="PANTHER" id="PTHR38004">
    <property type="entry name" value="PROLINE-RICH PROTEIN 33"/>
    <property type="match status" value="1"/>
</dbReference>
<feature type="transmembrane region" description="Helical" evidence="2">
    <location>
        <begin position="12"/>
        <end position="33"/>
    </location>
</feature>
<dbReference type="AlphaFoldDB" id="A0A670XWA8"/>
<feature type="region of interest" description="Disordered" evidence="1">
    <location>
        <begin position="54"/>
        <end position="89"/>
    </location>
</feature>
<keyword evidence="2" id="KW-1133">Transmembrane helix</keyword>
<dbReference type="GeneTree" id="ENSGT01030000234990"/>
<feature type="region of interest" description="Disordered" evidence="1">
    <location>
        <begin position="216"/>
        <end position="240"/>
    </location>
</feature>
<dbReference type="Ensembl" id="ENSPTXT00000001344.1">
    <property type="protein sequence ID" value="ENSPTXP00000001307.1"/>
    <property type="gene ID" value="ENSPTXG00000001073.1"/>
</dbReference>
<feature type="compositionally biased region" description="Low complexity" evidence="1">
    <location>
        <begin position="67"/>
        <end position="89"/>
    </location>
</feature>
<dbReference type="InterPro" id="IPR028004">
    <property type="entry name" value="DUF4643"/>
</dbReference>
<proteinExistence type="predicted"/>
<keyword evidence="4" id="KW-1185">Reference proteome</keyword>
<feature type="region of interest" description="Disordered" evidence="1">
    <location>
        <begin position="106"/>
        <end position="139"/>
    </location>
</feature>
<dbReference type="Pfam" id="PF15485">
    <property type="entry name" value="DUF4643"/>
    <property type="match status" value="1"/>
</dbReference>
<organism evidence="3 4">
    <name type="scientific">Pseudonaja textilis</name>
    <name type="common">Eastern brown snake</name>
    <dbReference type="NCBI Taxonomy" id="8673"/>
    <lineage>
        <taxon>Eukaryota</taxon>
        <taxon>Metazoa</taxon>
        <taxon>Chordata</taxon>
        <taxon>Craniata</taxon>
        <taxon>Vertebrata</taxon>
        <taxon>Euteleostomi</taxon>
        <taxon>Lepidosauria</taxon>
        <taxon>Squamata</taxon>
        <taxon>Bifurcata</taxon>
        <taxon>Unidentata</taxon>
        <taxon>Episquamata</taxon>
        <taxon>Toxicofera</taxon>
        <taxon>Serpentes</taxon>
        <taxon>Colubroidea</taxon>
        <taxon>Elapidae</taxon>
        <taxon>Hydrophiinae</taxon>
        <taxon>Pseudonaja</taxon>
    </lineage>
</organism>
<protein>
    <submittedName>
        <fullName evidence="3">Uncharacterized protein</fullName>
    </submittedName>
</protein>